<reference evidence="1 2" key="1">
    <citation type="journal article" date="2021" name="Environ. Microbiol.">
        <title>Genetic insights into the dark matter of the mammalian gut microbiota through targeted genome reconstruction.</title>
        <authorList>
            <person name="Lugli G.A."/>
            <person name="Alessandri G."/>
            <person name="Milani C."/>
            <person name="Viappiani A."/>
            <person name="Fontana F."/>
            <person name="Tarracchini C."/>
            <person name="Mancabelli L."/>
            <person name="Argentini C."/>
            <person name="Ruiz L."/>
            <person name="Margolles A."/>
            <person name="van Sinderen D."/>
            <person name="Turroni F."/>
            <person name="Ventura M."/>
        </authorList>
    </citation>
    <scope>NUCLEOTIDE SEQUENCE [LARGE SCALE GENOMIC DNA]</scope>
    <source>
        <strain evidence="1 2">MA1</strain>
    </source>
</reference>
<dbReference type="Proteomes" id="UP000710815">
    <property type="component" value="Unassembled WGS sequence"/>
</dbReference>
<name>A0ABS9VSM5_9BIFI</name>
<accession>A0ABS9VSM5</accession>
<reference evidence="1 2" key="2">
    <citation type="journal article" date="2021" name="Syst. Appl. Microbiol.">
        <title>Phylogenetic classification of ten novel species belonging to the genus Bifidobacterium comprising B. phasiani sp. nov., B. pongonis sp. nov., B. saguinibicoloris sp. nov., B. colobi sp. nov., B. simiiventris sp. nov., B. santillanense sp. nov., B. miconis sp. nov., B. amazonense sp. nov., B. pluvialisilvae sp. nov., and B. miconisargentati sp. nov.</title>
        <authorList>
            <person name="Lugli G.A."/>
            <person name="Calvete-Torre I."/>
            <person name="Alessandri G."/>
            <person name="Milani C."/>
            <person name="Turroni F."/>
            <person name="Laiolo P."/>
            <person name="Ossiprandi M.C."/>
            <person name="Margolles A."/>
            <person name="Ruiz L."/>
            <person name="Ventura M."/>
        </authorList>
    </citation>
    <scope>NUCLEOTIDE SEQUENCE [LARGE SCALE GENOMIC DNA]</scope>
    <source>
        <strain evidence="1 2">MA1</strain>
    </source>
</reference>
<organism evidence="1 2">
    <name type="scientific">Bifidobacterium amazonense</name>
    <dbReference type="NCBI Taxonomy" id="2809027"/>
    <lineage>
        <taxon>Bacteria</taxon>
        <taxon>Bacillati</taxon>
        <taxon>Actinomycetota</taxon>
        <taxon>Actinomycetes</taxon>
        <taxon>Bifidobacteriales</taxon>
        <taxon>Bifidobacteriaceae</taxon>
        <taxon>Bifidobacterium</taxon>
    </lineage>
</organism>
<gene>
    <name evidence="1" type="ORF">JS533_001605</name>
</gene>
<evidence type="ECO:0000313" key="2">
    <source>
        <dbReference type="Proteomes" id="UP000710815"/>
    </source>
</evidence>
<proteinExistence type="predicted"/>
<sequence>MSETVTCPPEDIAGQEAELLDLARERGIKGVSLEEDQDDTICEVQLIEDRSVYPFHCILNPSKPFLDALHELAKAQLAADIERGSLTFYASGDEISFDCRENGDLRVSLVPFTDCVYYSATITAPSVEALIAMLLKHQSQPKGTSSCTESH</sequence>
<protein>
    <submittedName>
        <fullName evidence="1">Uncharacterized protein</fullName>
    </submittedName>
</protein>
<keyword evidence="2" id="KW-1185">Reference proteome</keyword>
<evidence type="ECO:0000313" key="1">
    <source>
        <dbReference type="EMBL" id="MCH9274985.1"/>
    </source>
</evidence>
<dbReference type="EMBL" id="JAFEJT020000004">
    <property type="protein sequence ID" value="MCH9274985.1"/>
    <property type="molecule type" value="Genomic_DNA"/>
</dbReference>
<dbReference type="RefSeq" id="WP_241512818.1">
    <property type="nucleotide sequence ID" value="NZ_JAFEJT020000004.1"/>
</dbReference>
<comment type="caution">
    <text evidence="1">The sequence shown here is derived from an EMBL/GenBank/DDBJ whole genome shotgun (WGS) entry which is preliminary data.</text>
</comment>